<dbReference type="EMBL" id="JAERTY010000017">
    <property type="protein sequence ID" value="MBL1411425.1"/>
    <property type="molecule type" value="Genomic_DNA"/>
</dbReference>
<comment type="caution">
    <text evidence="1">The sequence shown here is derived from an EMBL/GenBank/DDBJ whole genome shotgun (WGS) entry which is preliminary data.</text>
</comment>
<dbReference type="RefSeq" id="WP_202105189.1">
    <property type="nucleotide sequence ID" value="NZ_JAERTY010000017.1"/>
</dbReference>
<name>A0ABS1R9N2_9SPHI</name>
<dbReference type="Pfam" id="PF07927">
    <property type="entry name" value="HicA_toxin"/>
    <property type="match status" value="1"/>
</dbReference>
<evidence type="ECO:0000313" key="1">
    <source>
        <dbReference type="EMBL" id="MBL1411425.1"/>
    </source>
</evidence>
<organism evidence="1 2">
    <name type="scientific">Sphingobacterium faecale</name>
    <dbReference type="NCBI Taxonomy" id="2803775"/>
    <lineage>
        <taxon>Bacteria</taxon>
        <taxon>Pseudomonadati</taxon>
        <taxon>Bacteroidota</taxon>
        <taxon>Sphingobacteriia</taxon>
        <taxon>Sphingobacteriales</taxon>
        <taxon>Sphingobacteriaceae</taxon>
        <taxon>Sphingobacterium</taxon>
    </lineage>
</organism>
<dbReference type="SUPFAM" id="SSF54786">
    <property type="entry name" value="YcfA/nrd intein domain"/>
    <property type="match status" value="1"/>
</dbReference>
<dbReference type="InterPro" id="IPR012933">
    <property type="entry name" value="HicA_mRNA_interferase"/>
</dbReference>
<protein>
    <submittedName>
        <fullName evidence="1">Type II toxin-antitoxin system HicA family toxin</fullName>
    </submittedName>
</protein>
<keyword evidence="2" id="KW-1185">Reference proteome</keyword>
<accession>A0ABS1R9N2</accession>
<reference evidence="1 2" key="1">
    <citation type="submission" date="2021-01" db="EMBL/GenBank/DDBJ databases">
        <title>C459-1 draft genome sequence.</title>
        <authorList>
            <person name="Zhang X.-F."/>
        </authorList>
    </citation>
    <scope>NUCLEOTIDE SEQUENCE [LARGE SCALE GENOMIC DNA]</scope>
    <source>
        <strain evidence="2">C459-1</strain>
    </source>
</reference>
<sequence>MITSLPHYIYEKGGKTYPVPYHGSKEMGEGLRKKIMKDLEL</sequence>
<gene>
    <name evidence="1" type="ORF">JKG61_21890</name>
</gene>
<evidence type="ECO:0000313" key="2">
    <source>
        <dbReference type="Proteomes" id="UP000625283"/>
    </source>
</evidence>
<dbReference type="Proteomes" id="UP000625283">
    <property type="component" value="Unassembled WGS sequence"/>
</dbReference>
<proteinExistence type="predicted"/>